<evidence type="ECO:0008006" key="3">
    <source>
        <dbReference type="Google" id="ProtNLM"/>
    </source>
</evidence>
<dbReference type="InParanoid" id="A0A059AC49"/>
<dbReference type="PANTHER" id="PTHR33312:SF5">
    <property type="entry name" value="MEMBRANE-ASSOCIATED KINASE REGULATOR 4-RELATED"/>
    <property type="match status" value="1"/>
</dbReference>
<dbReference type="EMBL" id="KK198762">
    <property type="protein sequence ID" value="KCW51672.1"/>
    <property type="molecule type" value="Genomic_DNA"/>
</dbReference>
<dbReference type="PANTHER" id="PTHR33312">
    <property type="entry name" value="MEMBRANE-ASSOCIATED KINASE REGULATOR 4-RELATED"/>
    <property type="match status" value="1"/>
</dbReference>
<proteinExistence type="predicted"/>
<dbReference type="GO" id="GO:0005886">
    <property type="term" value="C:plasma membrane"/>
    <property type="evidence" value="ECO:0007669"/>
    <property type="project" value="InterPro"/>
</dbReference>
<dbReference type="Gramene" id="KCW51672">
    <property type="protein sequence ID" value="KCW51672"/>
    <property type="gene ID" value="EUGRSUZ_J01155"/>
</dbReference>
<dbReference type="GO" id="GO:0019210">
    <property type="term" value="F:kinase inhibitor activity"/>
    <property type="evidence" value="ECO:0007669"/>
    <property type="project" value="InterPro"/>
</dbReference>
<gene>
    <name evidence="2" type="ORF">EUGRSUZ_J01155</name>
</gene>
<dbReference type="KEGG" id="egr:104421841"/>
<dbReference type="OrthoDB" id="1938320at2759"/>
<dbReference type="FunCoup" id="A0A059AC49">
    <property type="interactions" value="891"/>
</dbReference>
<dbReference type="eggNOG" id="ENOG502RCYF">
    <property type="taxonomic scope" value="Eukaryota"/>
</dbReference>
<evidence type="ECO:0000256" key="1">
    <source>
        <dbReference type="SAM" id="MobiDB-lite"/>
    </source>
</evidence>
<reference evidence="2" key="1">
    <citation type="submission" date="2013-07" db="EMBL/GenBank/DDBJ databases">
        <title>The genome of Eucalyptus grandis.</title>
        <authorList>
            <person name="Schmutz J."/>
            <person name="Hayes R."/>
            <person name="Myburg A."/>
            <person name="Tuskan G."/>
            <person name="Grattapaglia D."/>
            <person name="Rokhsar D.S."/>
        </authorList>
    </citation>
    <scope>NUCLEOTIDE SEQUENCE</scope>
    <source>
        <tissue evidence="2">Leaf extractions</tissue>
    </source>
</reference>
<dbReference type="OMA" id="NSNGFHE"/>
<dbReference type="AlphaFoldDB" id="A0A059AC49"/>
<evidence type="ECO:0000313" key="2">
    <source>
        <dbReference type="EMBL" id="KCW51672.1"/>
    </source>
</evidence>
<protein>
    <recommendedName>
        <fullName evidence="3">Membrane-associated kinase regulator 4</fullName>
    </recommendedName>
</protein>
<feature type="region of interest" description="Disordered" evidence="1">
    <location>
        <begin position="240"/>
        <end position="294"/>
    </location>
</feature>
<organism evidence="2">
    <name type="scientific">Eucalyptus grandis</name>
    <name type="common">Flooded gum</name>
    <dbReference type="NCBI Taxonomy" id="71139"/>
    <lineage>
        <taxon>Eukaryota</taxon>
        <taxon>Viridiplantae</taxon>
        <taxon>Streptophyta</taxon>
        <taxon>Embryophyta</taxon>
        <taxon>Tracheophyta</taxon>
        <taxon>Spermatophyta</taxon>
        <taxon>Magnoliopsida</taxon>
        <taxon>eudicotyledons</taxon>
        <taxon>Gunneridae</taxon>
        <taxon>Pentapetalae</taxon>
        <taxon>rosids</taxon>
        <taxon>malvids</taxon>
        <taxon>Myrtales</taxon>
        <taxon>Myrtaceae</taxon>
        <taxon>Myrtoideae</taxon>
        <taxon>Eucalypteae</taxon>
        <taxon>Eucalyptus</taxon>
    </lineage>
</organism>
<feature type="compositionally biased region" description="Low complexity" evidence="1">
    <location>
        <begin position="277"/>
        <end position="294"/>
    </location>
</feature>
<dbReference type="STRING" id="71139.A0A059AC49"/>
<accession>A0A059AC49</accession>
<sequence length="365" mass="40971">MDMNPLSPDHADDDYIDMEVSSYSNFLSQSVASPQHPREFEFQMSSISLEKETTTSPADELFYKGKLLPLHLPPCLEMVEKFLQHSNPCYADGRNTYEEHYSTPLVTNPTTPTTMSTPFESCNISPSESCRVSRELTQEEYISEYFTETGDSIRENPKKSWTRKIKLIKQSSLGSKLKASRAYIKSLFGKSGCSDDTYAGNAKAAGEESTLKDRDYSSNCEKVAKKNPFGQIYRCKNQSSTSLLRRPNEEKRTDNGVGGHRRSFSVSIKWHSPNKISSSSSSSKSSSSSFSKSSNGFNELQFLKRSSSVKSEMESPIQGAIAHCKRSQQFFRSRKTDGEVGFLSLSTSRISVSEDHEKISYHLRG</sequence>
<dbReference type="InterPro" id="IPR039620">
    <property type="entry name" value="BKI1/MAKR1/3/4"/>
</dbReference>
<name>A0A059AC49_EUCGR</name>